<evidence type="ECO:0000313" key="2">
    <source>
        <dbReference type="Proteomes" id="UP000308600"/>
    </source>
</evidence>
<name>A0ACD3AID6_9AGAR</name>
<accession>A0ACD3AID6</accession>
<gene>
    <name evidence="1" type="ORF">BDN72DRAFT_845844</name>
</gene>
<proteinExistence type="predicted"/>
<protein>
    <submittedName>
        <fullName evidence="1">Uncharacterized protein</fullName>
    </submittedName>
</protein>
<dbReference type="EMBL" id="ML208445">
    <property type="protein sequence ID" value="TFK65195.1"/>
    <property type="molecule type" value="Genomic_DNA"/>
</dbReference>
<sequence length="301" mass="33005">MPLSRQQHVLVYDKAIREKKVHFSDPIPGGYSLFADWFNQGETGTKCRFATQHATTGAWILNGPPIDANLITTERHNQVEDDPELISLGIVLPSKGGVNRAFTQAMRERFLLSSSVPTPPQPVVQQPNHYHPYNHRGNRHRGTPFNPSRGRGGFGYSGRKAKAEQPDYSAPFFMKDDPNAVLFSPIPGLHATPSEDTTSQTPNPGAYSSLTNSYPDSSAISNAPSPMSISTTIGHGPVIPTSYMTRSQLPQFKKNKVDPVGEDVDAEGELEDYGDSVEKDVQMEEEDGEINIITETAVVEA</sequence>
<reference evidence="1 2" key="1">
    <citation type="journal article" date="2019" name="Nat. Ecol. Evol.">
        <title>Megaphylogeny resolves global patterns of mushroom evolution.</title>
        <authorList>
            <person name="Varga T."/>
            <person name="Krizsan K."/>
            <person name="Foldi C."/>
            <person name="Dima B."/>
            <person name="Sanchez-Garcia M."/>
            <person name="Sanchez-Ramirez S."/>
            <person name="Szollosi G.J."/>
            <person name="Szarkandi J.G."/>
            <person name="Papp V."/>
            <person name="Albert L."/>
            <person name="Andreopoulos W."/>
            <person name="Angelini C."/>
            <person name="Antonin V."/>
            <person name="Barry K.W."/>
            <person name="Bougher N.L."/>
            <person name="Buchanan P."/>
            <person name="Buyck B."/>
            <person name="Bense V."/>
            <person name="Catcheside P."/>
            <person name="Chovatia M."/>
            <person name="Cooper J."/>
            <person name="Damon W."/>
            <person name="Desjardin D."/>
            <person name="Finy P."/>
            <person name="Geml J."/>
            <person name="Haridas S."/>
            <person name="Hughes K."/>
            <person name="Justo A."/>
            <person name="Karasinski D."/>
            <person name="Kautmanova I."/>
            <person name="Kiss B."/>
            <person name="Kocsube S."/>
            <person name="Kotiranta H."/>
            <person name="LaButti K.M."/>
            <person name="Lechner B.E."/>
            <person name="Liimatainen K."/>
            <person name="Lipzen A."/>
            <person name="Lukacs Z."/>
            <person name="Mihaltcheva S."/>
            <person name="Morgado L.N."/>
            <person name="Niskanen T."/>
            <person name="Noordeloos M.E."/>
            <person name="Ohm R.A."/>
            <person name="Ortiz-Santana B."/>
            <person name="Ovrebo C."/>
            <person name="Racz N."/>
            <person name="Riley R."/>
            <person name="Savchenko A."/>
            <person name="Shiryaev A."/>
            <person name="Soop K."/>
            <person name="Spirin V."/>
            <person name="Szebenyi C."/>
            <person name="Tomsovsky M."/>
            <person name="Tulloss R.E."/>
            <person name="Uehling J."/>
            <person name="Grigoriev I.V."/>
            <person name="Vagvolgyi C."/>
            <person name="Papp T."/>
            <person name="Martin F.M."/>
            <person name="Miettinen O."/>
            <person name="Hibbett D.S."/>
            <person name="Nagy L.G."/>
        </authorList>
    </citation>
    <scope>NUCLEOTIDE SEQUENCE [LARGE SCALE GENOMIC DNA]</scope>
    <source>
        <strain evidence="1 2">NL-1719</strain>
    </source>
</reference>
<organism evidence="1 2">
    <name type="scientific">Pluteus cervinus</name>
    <dbReference type="NCBI Taxonomy" id="181527"/>
    <lineage>
        <taxon>Eukaryota</taxon>
        <taxon>Fungi</taxon>
        <taxon>Dikarya</taxon>
        <taxon>Basidiomycota</taxon>
        <taxon>Agaricomycotina</taxon>
        <taxon>Agaricomycetes</taxon>
        <taxon>Agaricomycetidae</taxon>
        <taxon>Agaricales</taxon>
        <taxon>Pluteineae</taxon>
        <taxon>Pluteaceae</taxon>
        <taxon>Pluteus</taxon>
    </lineage>
</organism>
<dbReference type="Proteomes" id="UP000308600">
    <property type="component" value="Unassembled WGS sequence"/>
</dbReference>
<keyword evidence="2" id="KW-1185">Reference proteome</keyword>
<evidence type="ECO:0000313" key="1">
    <source>
        <dbReference type="EMBL" id="TFK65195.1"/>
    </source>
</evidence>